<reference evidence="8" key="1">
    <citation type="journal article" date="2019" name="Int. J. Syst. Evol. Microbiol.">
        <title>The Global Catalogue of Microorganisms (GCM) 10K type strain sequencing project: providing services to taxonomists for standard genome sequencing and annotation.</title>
        <authorList>
            <consortium name="The Broad Institute Genomics Platform"/>
            <consortium name="The Broad Institute Genome Sequencing Center for Infectious Disease"/>
            <person name="Wu L."/>
            <person name="Ma J."/>
        </authorList>
    </citation>
    <scope>NUCLEOTIDE SEQUENCE [LARGE SCALE GENOMIC DNA]</scope>
    <source>
        <strain evidence="8">JCM 18302</strain>
    </source>
</reference>
<dbReference type="EMBL" id="BAABJO010000050">
    <property type="protein sequence ID" value="GAA5140887.1"/>
    <property type="molecule type" value="Genomic_DNA"/>
</dbReference>
<dbReference type="InterPro" id="IPR000709">
    <property type="entry name" value="Leu_Ile_Val-bd"/>
</dbReference>
<keyword evidence="2" id="KW-0813">Transport</keyword>
<evidence type="ECO:0000256" key="1">
    <source>
        <dbReference type="ARBA" id="ARBA00010062"/>
    </source>
</evidence>
<accession>A0ABP9P6T5</accession>
<protein>
    <submittedName>
        <fullName evidence="7">ABC transporter substrate-binding protein</fullName>
    </submittedName>
</protein>
<evidence type="ECO:0000256" key="4">
    <source>
        <dbReference type="ARBA" id="ARBA00022970"/>
    </source>
</evidence>
<dbReference type="PANTHER" id="PTHR30483">
    <property type="entry name" value="LEUCINE-SPECIFIC-BINDING PROTEIN"/>
    <property type="match status" value="1"/>
</dbReference>
<dbReference type="PROSITE" id="PS51257">
    <property type="entry name" value="PROKAR_LIPOPROTEIN"/>
    <property type="match status" value="1"/>
</dbReference>
<dbReference type="Gene3D" id="3.40.50.2300">
    <property type="match status" value="2"/>
</dbReference>
<dbReference type="SUPFAM" id="SSF53822">
    <property type="entry name" value="Periplasmic binding protein-like I"/>
    <property type="match status" value="1"/>
</dbReference>
<evidence type="ECO:0000313" key="8">
    <source>
        <dbReference type="Proteomes" id="UP001500804"/>
    </source>
</evidence>
<evidence type="ECO:0000256" key="2">
    <source>
        <dbReference type="ARBA" id="ARBA00022448"/>
    </source>
</evidence>
<keyword evidence="8" id="KW-1185">Reference proteome</keyword>
<evidence type="ECO:0000259" key="6">
    <source>
        <dbReference type="Pfam" id="PF13458"/>
    </source>
</evidence>
<dbReference type="RefSeq" id="WP_345612760.1">
    <property type="nucleotide sequence ID" value="NZ_BAABJO010000050.1"/>
</dbReference>
<keyword evidence="3 5" id="KW-0732">Signal</keyword>
<dbReference type="PANTHER" id="PTHR30483:SF6">
    <property type="entry name" value="PERIPLASMIC BINDING PROTEIN OF ABC TRANSPORTER FOR NATURAL AMINO ACIDS"/>
    <property type="match status" value="1"/>
</dbReference>
<comment type="similarity">
    <text evidence="1">Belongs to the leucine-binding protein family.</text>
</comment>
<name>A0ABP9P6T5_9PSEU</name>
<organism evidence="7 8">
    <name type="scientific">Pseudonocardia adelaidensis</name>
    <dbReference type="NCBI Taxonomy" id="648754"/>
    <lineage>
        <taxon>Bacteria</taxon>
        <taxon>Bacillati</taxon>
        <taxon>Actinomycetota</taxon>
        <taxon>Actinomycetes</taxon>
        <taxon>Pseudonocardiales</taxon>
        <taxon>Pseudonocardiaceae</taxon>
        <taxon>Pseudonocardia</taxon>
    </lineage>
</organism>
<feature type="domain" description="Leucine-binding protein" evidence="6">
    <location>
        <begin position="41"/>
        <end position="387"/>
    </location>
</feature>
<gene>
    <name evidence="7" type="ORF">GCM10023320_79090</name>
</gene>
<evidence type="ECO:0000256" key="3">
    <source>
        <dbReference type="ARBA" id="ARBA00022729"/>
    </source>
</evidence>
<dbReference type="Proteomes" id="UP001500804">
    <property type="component" value="Unassembled WGS sequence"/>
</dbReference>
<dbReference type="InterPro" id="IPR028081">
    <property type="entry name" value="Leu-bd"/>
</dbReference>
<keyword evidence="4" id="KW-0029">Amino-acid transport</keyword>
<feature type="chain" id="PRO_5047005894" evidence="5">
    <location>
        <begin position="25"/>
        <end position="403"/>
    </location>
</feature>
<feature type="signal peptide" evidence="5">
    <location>
        <begin position="1"/>
        <end position="24"/>
    </location>
</feature>
<dbReference type="InterPro" id="IPR051010">
    <property type="entry name" value="BCAA_transport"/>
</dbReference>
<evidence type="ECO:0000313" key="7">
    <source>
        <dbReference type="EMBL" id="GAA5140887.1"/>
    </source>
</evidence>
<sequence>MKGSRKLLAAVAALAALSAGCANTGSSPRPGAGAPAQESGPLKVGVIVPLSGPAGPNGAHVLEAIEVMSDLINSEGGCAGRQIEVVSRDDQSTPAAGVSAANDLIAEGADVVMGGWNSPVTLAIQPVLVRAGVMNITSIPQNASILGGADPAAVRMNAGNQVGAHVAARYIADTLHARGVAMLLQNDAYGNDAGAGLRAELEKRGIEVVAEQKFAFTDTDFRIPLSNIAAANPDVVFSANAAESSGMPAMARQYAESHIPATHFAGTGTVSPTVIDLAGGAVIDGLVSADLYFPDVEPFRSLPRNQAFVQAYTQRSGGELPDKYRALGAQSVDVWCKAVTKVGGTDRLAVADAIQGESFAGTILGDVRFTGDGQQEFPIYAFTVEGGKTKVLEQIPVDDAVWG</sequence>
<dbReference type="InterPro" id="IPR028082">
    <property type="entry name" value="Peripla_BP_I"/>
</dbReference>
<dbReference type="PRINTS" id="PR00337">
    <property type="entry name" value="LEUILEVALBP"/>
</dbReference>
<comment type="caution">
    <text evidence="7">The sequence shown here is derived from an EMBL/GenBank/DDBJ whole genome shotgun (WGS) entry which is preliminary data.</text>
</comment>
<evidence type="ECO:0000256" key="5">
    <source>
        <dbReference type="SAM" id="SignalP"/>
    </source>
</evidence>
<proteinExistence type="inferred from homology"/>
<dbReference type="Pfam" id="PF13458">
    <property type="entry name" value="Peripla_BP_6"/>
    <property type="match status" value="1"/>
</dbReference>